<dbReference type="InterPro" id="IPR033430">
    <property type="entry name" value="DUF5121"/>
</dbReference>
<dbReference type="AlphaFoldDB" id="A0A4R2GMQ5"/>
<evidence type="ECO:0000259" key="1">
    <source>
        <dbReference type="Pfam" id="PF16408"/>
    </source>
</evidence>
<evidence type="ECO:0000313" key="5">
    <source>
        <dbReference type="Proteomes" id="UP000295221"/>
    </source>
</evidence>
<dbReference type="EMBL" id="SLWK01000002">
    <property type="protein sequence ID" value="TCO09709.1"/>
    <property type="molecule type" value="Genomic_DNA"/>
</dbReference>
<keyword evidence="5" id="KW-1185">Reference proteome</keyword>
<name>A0A4R2GMQ5_9BACT</name>
<dbReference type="InterPro" id="IPR032184">
    <property type="entry name" value="DUF5016"/>
</dbReference>
<dbReference type="InterPro" id="IPR033429">
    <property type="entry name" value="DUF5125"/>
</dbReference>
<evidence type="ECO:0000313" key="4">
    <source>
        <dbReference type="EMBL" id="TCO09709.1"/>
    </source>
</evidence>
<evidence type="ECO:0000259" key="3">
    <source>
        <dbReference type="Pfam" id="PF17165"/>
    </source>
</evidence>
<dbReference type="Pfam" id="PF16408">
    <property type="entry name" value="DUF5016"/>
    <property type="match status" value="1"/>
</dbReference>
<sequence>MIRNILKAGALFFSLMILTSCDDDKEVAGNPELTVNTEIVSAHFGDSIQFNVTVNDDEVPLSTVKAQLFFGDEMVEETVIRTKENGQYHGVIFVPFLKNIPNGTATMRFVLQNIRFAVAQQSFDVALTRADYPYLTLITDDQEYEMSRVGLYQYAASASFPQKVSGYIKAPVVSEWGNEITFGWSNGEISEGVTNLIHFSNYAAGEYDIEFNTFTYAAAPFISLEFAGIEMAMIDEDNYRVELNLDQNQDIELGGIADIEEWWIDEDFFTLNSDNTLTFLPVSGRYRVTANFNRRYFIVEAMTGNNLSTLQADGGGAIWIIGTDIGKPSLSNEVGWNTDKALCMAQVSPNVYQVTVVAGESMNNESINFKFFHQKGWGGEFSNTTLTTESDIIFVGDGENGRDPGNLGLMEGVILPSGNTYVITIDVNEGIENAVMYVTEK</sequence>
<protein>
    <submittedName>
        <fullName evidence="4">Uncharacterized protein DUF5016</fullName>
    </submittedName>
</protein>
<dbReference type="RefSeq" id="WP_132432450.1">
    <property type="nucleotide sequence ID" value="NZ_SLWK01000002.1"/>
</dbReference>
<dbReference type="OrthoDB" id="1004111at2"/>
<reference evidence="4 5" key="1">
    <citation type="submission" date="2019-03" db="EMBL/GenBank/DDBJ databases">
        <title>Genomic Encyclopedia of Type Strains, Phase IV (KMG-IV): sequencing the most valuable type-strain genomes for metagenomic binning, comparative biology and taxonomic classification.</title>
        <authorList>
            <person name="Goeker M."/>
        </authorList>
    </citation>
    <scope>NUCLEOTIDE SEQUENCE [LARGE SCALE GENOMIC DNA]</scope>
    <source>
        <strain evidence="4 5">DSM 24179</strain>
    </source>
</reference>
<comment type="caution">
    <text evidence="4">The sequence shown here is derived from an EMBL/GenBank/DDBJ whole genome shotgun (WGS) entry which is preliminary data.</text>
</comment>
<feature type="domain" description="DUF5125" evidence="2">
    <location>
        <begin position="125"/>
        <end position="303"/>
    </location>
</feature>
<dbReference type="Pfam" id="PF17165">
    <property type="entry name" value="DUF5121"/>
    <property type="match status" value="1"/>
</dbReference>
<organism evidence="4 5">
    <name type="scientific">Natronoflexus pectinivorans</name>
    <dbReference type="NCBI Taxonomy" id="682526"/>
    <lineage>
        <taxon>Bacteria</taxon>
        <taxon>Pseudomonadati</taxon>
        <taxon>Bacteroidota</taxon>
        <taxon>Bacteroidia</taxon>
        <taxon>Marinilabiliales</taxon>
        <taxon>Marinilabiliaceae</taxon>
        <taxon>Natronoflexus</taxon>
    </lineage>
</organism>
<dbReference type="Pfam" id="PF17163">
    <property type="entry name" value="DUF5125"/>
    <property type="match status" value="1"/>
</dbReference>
<dbReference type="PROSITE" id="PS51257">
    <property type="entry name" value="PROKAR_LIPOPROTEIN"/>
    <property type="match status" value="1"/>
</dbReference>
<feature type="domain" description="DUF5121" evidence="3">
    <location>
        <begin position="313"/>
        <end position="427"/>
    </location>
</feature>
<accession>A0A4R2GMQ5</accession>
<evidence type="ECO:0000259" key="2">
    <source>
        <dbReference type="Pfam" id="PF17163"/>
    </source>
</evidence>
<gene>
    <name evidence="4" type="ORF">EV194_102135</name>
</gene>
<dbReference type="Proteomes" id="UP000295221">
    <property type="component" value="Unassembled WGS sequence"/>
</dbReference>
<feature type="domain" description="DUF5016" evidence="1">
    <location>
        <begin position="14"/>
        <end position="118"/>
    </location>
</feature>
<proteinExistence type="predicted"/>